<dbReference type="NCBIfam" id="TIGR00797">
    <property type="entry name" value="matE"/>
    <property type="match status" value="1"/>
</dbReference>
<dbReference type="OrthoDB" id="214119at2157"/>
<evidence type="ECO:0000256" key="4">
    <source>
        <dbReference type="ARBA" id="ARBA00022475"/>
    </source>
</evidence>
<feature type="transmembrane region" description="Helical" evidence="10">
    <location>
        <begin position="419"/>
        <end position="442"/>
    </location>
</feature>
<sequence length="460" mass="48041">MAEHGNWVQRVRRVWRRTFSLSWPIAVQQTLNTLMRTVDIIVTGLFSPTAVAAVGLADLYAQLPLRIGLGLGTGAITLSSQDTGRGAAATRDRAITQAVLIGFLLGLPLVLVGLFLSRPLIALLGADPDVAETGGRYLGLVFAAAPMRIVGIVGARSLQGTGDTRTPMVVNGTANVINIGATAGLGLGLGGLPALGIVGVGLATAIGRTVEAVAITAAIAIDRTDLSFARPRSLTITRQLVAVSLPNVAEGMSTSVANFPFNALLLTFGTEVTAAYHIGRRIYQQFSGPLYRSYSVAASIIVGQTLGEGQPDDARFAGLAITALSVLTLGLAGIVLLVGATPIARIFTSDPATLEYAATFARVFGVSMFFFGLFFPLSGSLRGAGDTRTPFYARFTGTAGFLLGFSYLAGITLEYGLTGVYIGIVLSYAWWALVVAIGFVWGDWAATAATMMAERADEAD</sequence>
<feature type="transmembrane region" description="Helical" evidence="10">
    <location>
        <begin position="360"/>
        <end position="379"/>
    </location>
</feature>
<evidence type="ECO:0000256" key="7">
    <source>
        <dbReference type="ARBA" id="ARBA00023065"/>
    </source>
</evidence>
<organism evidence="11 12">
    <name type="scientific">Natrinema versiforme JCM 10478</name>
    <dbReference type="NCBI Taxonomy" id="1227496"/>
    <lineage>
        <taxon>Archaea</taxon>
        <taxon>Methanobacteriati</taxon>
        <taxon>Methanobacteriota</taxon>
        <taxon>Stenosarchaea group</taxon>
        <taxon>Halobacteria</taxon>
        <taxon>Halobacteriales</taxon>
        <taxon>Natrialbaceae</taxon>
        <taxon>Natrinema</taxon>
    </lineage>
</organism>
<proteinExistence type="predicted"/>
<keyword evidence="4" id="KW-1003">Cell membrane</keyword>
<evidence type="ECO:0000256" key="3">
    <source>
        <dbReference type="ARBA" id="ARBA00022449"/>
    </source>
</evidence>
<keyword evidence="5 10" id="KW-0812">Transmembrane</keyword>
<keyword evidence="3" id="KW-0050">Antiport</keyword>
<dbReference type="RefSeq" id="WP_006432315.1">
    <property type="nucleotide sequence ID" value="NZ_AOID01000048.1"/>
</dbReference>
<dbReference type="PIRSF" id="PIRSF006603">
    <property type="entry name" value="DinF"/>
    <property type="match status" value="1"/>
</dbReference>
<dbReference type="PATRIC" id="fig|1227496.3.peg.3251"/>
<evidence type="ECO:0000256" key="1">
    <source>
        <dbReference type="ARBA" id="ARBA00004651"/>
    </source>
</evidence>
<feature type="transmembrane region" description="Helical" evidence="10">
    <location>
        <begin position="316"/>
        <end position="340"/>
    </location>
</feature>
<evidence type="ECO:0000313" key="12">
    <source>
        <dbReference type="Proteomes" id="UP000011632"/>
    </source>
</evidence>
<dbReference type="PANTHER" id="PTHR43298">
    <property type="entry name" value="MULTIDRUG RESISTANCE PROTEIN NORM-RELATED"/>
    <property type="match status" value="1"/>
</dbReference>
<evidence type="ECO:0000256" key="6">
    <source>
        <dbReference type="ARBA" id="ARBA00022989"/>
    </source>
</evidence>
<accession>L9XU82</accession>
<gene>
    <name evidence="11" type="ORF">C489_16116</name>
</gene>
<evidence type="ECO:0000256" key="5">
    <source>
        <dbReference type="ARBA" id="ARBA00022692"/>
    </source>
</evidence>
<dbReference type="Pfam" id="PF01554">
    <property type="entry name" value="MatE"/>
    <property type="match status" value="2"/>
</dbReference>
<dbReference type="AlphaFoldDB" id="L9XU82"/>
<dbReference type="EMBL" id="AOID01000048">
    <property type="protein sequence ID" value="ELY64956.1"/>
    <property type="molecule type" value="Genomic_DNA"/>
</dbReference>
<feature type="transmembrane region" description="Helical" evidence="10">
    <location>
        <begin position="137"/>
        <end position="158"/>
    </location>
</feature>
<evidence type="ECO:0000256" key="8">
    <source>
        <dbReference type="ARBA" id="ARBA00023136"/>
    </source>
</evidence>
<dbReference type="CDD" id="cd13137">
    <property type="entry name" value="MATE_NorM_like"/>
    <property type="match status" value="1"/>
</dbReference>
<protein>
    <recommendedName>
        <fullName evidence="9">Multidrug-efflux transporter</fullName>
    </recommendedName>
</protein>
<feature type="transmembrane region" description="Helical" evidence="10">
    <location>
        <begin position="391"/>
        <end position="413"/>
    </location>
</feature>
<keyword evidence="7" id="KW-0406">Ion transport</keyword>
<comment type="caution">
    <text evidence="11">The sequence shown here is derived from an EMBL/GenBank/DDBJ whole genome shotgun (WGS) entry which is preliminary data.</text>
</comment>
<feature type="transmembrane region" description="Helical" evidence="10">
    <location>
        <begin position="98"/>
        <end position="117"/>
    </location>
</feature>
<dbReference type="GO" id="GO:0006811">
    <property type="term" value="P:monoatomic ion transport"/>
    <property type="evidence" value="ECO:0007669"/>
    <property type="project" value="UniProtKB-KW"/>
</dbReference>
<dbReference type="PANTHER" id="PTHR43298:SF2">
    <property type="entry name" value="FMN_FAD EXPORTER YEEO-RELATED"/>
    <property type="match status" value="1"/>
</dbReference>
<keyword evidence="2" id="KW-0813">Transport</keyword>
<dbReference type="InterPro" id="IPR002528">
    <property type="entry name" value="MATE_fam"/>
</dbReference>
<dbReference type="Proteomes" id="UP000011632">
    <property type="component" value="Unassembled WGS sequence"/>
</dbReference>
<name>L9XU82_9EURY</name>
<dbReference type="InterPro" id="IPR048279">
    <property type="entry name" value="MdtK-like"/>
</dbReference>
<evidence type="ECO:0000256" key="2">
    <source>
        <dbReference type="ARBA" id="ARBA00022448"/>
    </source>
</evidence>
<dbReference type="GO" id="GO:0042910">
    <property type="term" value="F:xenobiotic transmembrane transporter activity"/>
    <property type="evidence" value="ECO:0007669"/>
    <property type="project" value="InterPro"/>
</dbReference>
<dbReference type="GO" id="GO:0015297">
    <property type="term" value="F:antiporter activity"/>
    <property type="evidence" value="ECO:0007669"/>
    <property type="project" value="UniProtKB-KW"/>
</dbReference>
<keyword evidence="8 10" id="KW-0472">Membrane</keyword>
<dbReference type="GO" id="GO:0005886">
    <property type="term" value="C:plasma membrane"/>
    <property type="evidence" value="ECO:0007669"/>
    <property type="project" value="UniProtKB-SubCell"/>
</dbReference>
<keyword evidence="12" id="KW-1185">Reference proteome</keyword>
<dbReference type="STRING" id="1227496.C489_16116"/>
<evidence type="ECO:0000256" key="10">
    <source>
        <dbReference type="SAM" id="Phobius"/>
    </source>
</evidence>
<keyword evidence="6 10" id="KW-1133">Transmembrane helix</keyword>
<reference evidence="11 12" key="1">
    <citation type="journal article" date="2014" name="PLoS Genet.">
        <title>Phylogenetically driven sequencing of extremely halophilic archaea reveals strategies for static and dynamic osmo-response.</title>
        <authorList>
            <person name="Becker E.A."/>
            <person name="Seitzer P.M."/>
            <person name="Tritt A."/>
            <person name="Larsen D."/>
            <person name="Krusor M."/>
            <person name="Yao A.I."/>
            <person name="Wu D."/>
            <person name="Madern D."/>
            <person name="Eisen J.A."/>
            <person name="Darling A.E."/>
            <person name="Facciotti M.T."/>
        </authorList>
    </citation>
    <scope>NUCLEOTIDE SEQUENCE [LARGE SCALE GENOMIC DNA]</scope>
    <source>
        <strain evidence="11 12">JCM 10478</strain>
    </source>
</reference>
<comment type="subcellular location">
    <subcellularLocation>
        <location evidence="1">Cell membrane</location>
        <topology evidence="1">Multi-pass membrane protein</topology>
    </subcellularLocation>
</comment>
<dbReference type="InterPro" id="IPR050222">
    <property type="entry name" value="MATE_MdtK"/>
</dbReference>
<evidence type="ECO:0000313" key="11">
    <source>
        <dbReference type="EMBL" id="ELY64956.1"/>
    </source>
</evidence>
<evidence type="ECO:0000256" key="9">
    <source>
        <dbReference type="ARBA" id="ARBA00031636"/>
    </source>
</evidence>